<dbReference type="Proteomes" id="UP000765509">
    <property type="component" value="Unassembled WGS sequence"/>
</dbReference>
<reference evidence="4" key="1">
    <citation type="submission" date="2021-03" db="EMBL/GenBank/DDBJ databases">
        <title>Draft genome sequence of rust myrtle Austropuccinia psidii MF-1, a brazilian biotype.</title>
        <authorList>
            <person name="Quecine M.C."/>
            <person name="Pachon D.M.R."/>
            <person name="Bonatelli M.L."/>
            <person name="Correr F.H."/>
            <person name="Franceschini L.M."/>
            <person name="Leite T.F."/>
            <person name="Margarido G.R.A."/>
            <person name="Almeida C.A."/>
            <person name="Ferrarezi J.A."/>
            <person name="Labate C.A."/>
        </authorList>
    </citation>
    <scope>NUCLEOTIDE SEQUENCE</scope>
    <source>
        <strain evidence="4">MF-1</strain>
    </source>
</reference>
<gene>
    <name evidence="4" type="ORF">O181_127996</name>
</gene>
<proteinExistence type="predicted"/>
<dbReference type="InterPro" id="IPR018061">
    <property type="entry name" value="Retropepsins"/>
</dbReference>
<dbReference type="InterPro" id="IPR001995">
    <property type="entry name" value="Peptidase_A2_cat"/>
</dbReference>
<name>A0A9Q3KY18_9BASI</name>
<dbReference type="SUPFAM" id="SSF50630">
    <property type="entry name" value="Acid proteases"/>
    <property type="match status" value="1"/>
</dbReference>
<accession>A0A9Q3KY18</accession>
<keyword evidence="1" id="KW-0064">Aspartyl protease</keyword>
<dbReference type="OrthoDB" id="5535068at2759"/>
<keyword evidence="1" id="KW-0645">Protease</keyword>
<dbReference type="GO" id="GO:0006508">
    <property type="term" value="P:proteolysis"/>
    <property type="evidence" value="ECO:0007669"/>
    <property type="project" value="InterPro"/>
</dbReference>
<evidence type="ECO:0000259" key="3">
    <source>
        <dbReference type="PROSITE" id="PS50175"/>
    </source>
</evidence>
<dbReference type="AlphaFoldDB" id="A0A9Q3KY18"/>
<dbReference type="PROSITE" id="PS50175">
    <property type="entry name" value="ASP_PROT_RETROV"/>
    <property type="match status" value="1"/>
</dbReference>
<evidence type="ECO:0000313" key="4">
    <source>
        <dbReference type="EMBL" id="MBW0588281.1"/>
    </source>
</evidence>
<organism evidence="4 5">
    <name type="scientific">Austropuccinia psidii MF-1</name>
    <dbReference type="NCBI Taxonomy" id="1389203"/>
    <lineage>
        <taxon>Eukaryota</taxon>
        <taxon>Fungi</taxon>
        <taxon>Dikarya</taxon>
        <taxon>Basidiomycota</taxon>
        <taxon>Pucciniomycotina</taxon>
        <taxon>Pucciniomycetes</taxon>
        <taxon>Pucciniales</taxon>
        <taxon>Sphaerophragmiaceae</taxon>
        <taxon>Austropuccinia</taxon>
    </lineage>
</organism>
<protein>
    <recommendedName>
        <fullName evidence="3">Peptidase A2 domain-containing protein</fullName>
    </recommendedName>
</protein>
<dbReference type="GO" id="GO:0004190">
    <property type="term" value="F:aspartic-type endopeptidase activity"/>
    <property type="evidence" value="ECO:0007669"/>
    <property type="project" value="UniProtKB-KW"/>
</dbReference>
<dbReference type="EMBL" id="AVOT02129966">
    <property type="protein sequence ID" value="MBW0588281.1"/>
    <property type="molecule type" value="Genomic_DNA"/>
</dbReference>
<keyword evidence="2" id="KW-0378">Hydrolase</keyword>
<dbReference type="Gene3D" id="2.40.70.10">
    <property type="entry name" value="Acid Proteases"/>
    <property type="match status" value="1"/>
</dbReference>
<dbReference type="CDD" id="cd00303">
    <property type="entry name" value="retropepsin_like"/>
    <property type="match status" value="1"/>
</dbReference>
<feature type="domain" description="Peptidase A2" evidence="3">
    <location>
        <begin position="110"/>
        <end position="147"/>
    </location>
</feature>
<sequence>MAHHKDENKEFIKDKKELKPKLAIENVIKKILEKKINLTLEEISSVSPTFIHRLQGISLEEKEPLKSVNTLDIKEDFIPIKIKEFEKPRLHYAFPLGFMQVFVGNKEYPVMALVDTGSEINIITEDAAINASLPNRKLNMISRGIGGHTTSLIRLAEFTQVLLPSGEEKVIHFFMAKGAVHTVLGRPFLTDNNIRLDFSQKQGEIFCYQEADSRRLCMPI</sequence>
<evidence type="ECO:0000313" key="5">
    <source>
        <dbReference type="Proteomes" id="UP000765509"/>
    </source>
</evidence>
<evidence type="ECO:0000256" key="1">
    <source>
        <dbReference type="ARBA" id="ARBA00022750"/>
    </source>
</evidence>
<keyword evidence="5" id="KW-1185">Reference proteome</keyword>
<dbReference type="PROSITE" id="PS00141">
    <property type="entry name" value="ASP_PROTEASE"/>
    <property type="match status" value="1"/>
</dbReference>
<evidence type="ECO:0000256" key="2">
    <source>
        <dbReference type="ARBA" id="ARBA00022801"/>
    </source>
</evidence>
<dbReference type="InterPro" id="IPR001969">
    <property type="entry name" value="Aspartic_peptidase_AS"/>
</dbReference>
<dbReference type="InterPro" id="IPR021109">
    <property type="entry name" value="Peptidase_aspartic_dom_sf"/>
</dbReference>
<comment type="caution">
    <text evidence="4">The sequence shown here is derived from an EMBL/GenBank/DDBJ whole genome shotgun (WGS) entry which is preliminary data.</text>
</comment>
<dbReference type="Pfam" id="PF00077">
    <property type="entry name" value="RVP"/>
    <property type="match status" value="1"/>
</dbReference>